<keyword evidence="3" id="KW-1185">Reference proteome</keyword>
<sequence>MEKTEVKSRLIASAAYDDRSHLLYVHLHSGETKSLVAPRSMYENLITADSPGWYYTRHISPLAKG</sequence>
<dbReference type="RefSeq" id="WP_163902518.1">
    <property type="nucleotide sequence ID" value="NZ_CP048427.1"/>
</dbReference>
<comment type="caution">
    <text evidence="2">The sequence shown here is derived from an EMBL/GenBank/DDBJ whole genome shotgun (WGS) entry which is preliminary data.</text>
</comment>
<gene>
    <name evidence="2" type="ORF">G6N76_15800</name>
</gene>
<accession>A0A6M1S2I8</accession>
<evidence type="ECO:0000313" key="3">
    <source>
        <dbReference type="Proteomes" id="UP000477849"/>
    </source>
</evidence>
<dbReference type="Pfam" id="PF13619">
    <property type="entry name" value="KTSC"/>
    <property type="match status" value="1"/>
</dbReference>
<organism evidence="2 3">
    <name type="scientific">Rhizobium daejeonense</name>
    <dbReference type="NCBI Taxonomy" id="240521"/>
    <lineage>
        <taxon>Bacteria</taxon>
        <taxon>Pseudomonadati</taxon>
        <taxon>Pseudomonadota</taxon>
        <taxon>Alphaproteobacteria</taxon>
        <taxon>Hyphomicrobiales</taxon>
        <taxon>Rhizobiaceae</taxon>
        <taxon>Rhizobium/Agrobacterium group</taxon>
        <taxon>Rhizobium</taxon>
    </lineage>
</organism>
<protein>
    <submittedName>
        <fullName evidence="2">KTSC domain-containing protein</fullName>
    </submittedName>
</protein>
<dbReference type="InterPro" id="IPR025309">
    <property type="entry name" value="KTSC_dom"/>
</dbReference>
<dbReference type="EMBL" id="JAAKZH010000004">
    <property type="protein sequence ID" value="NGO65133.1"/>
    <property type="molecule type" value="Genomic_DNA"/>
</dbReference>
<name>A0A6M1S2I8_9HYPH</name>
<proteinExistence type="predicted"/>
<feature type="domain" description="KTSC" evidence="1">
    <location>
        <begin position="7"/>
        <end position="60"/>
    </location>
</feature>
<reference evidence="2 3" key="1">
    <citation type="submission" date="2020-02" db="EMBL/GenBank/DDBJ databases">
        <title>Genome sequence of the type strain CCBAU10050 of Rhizobium daejeonense.</title>
        <authorList>
            <person name="Gao J."/>
            <person name="Sun J."/>
        </authorList>
    </citation>
    <scope>NUCLEOTIDE SEQUENCE [LARGE SCALE GENOMIC DNA]</scope>
    <source>
        <strain evidence="2 3">CCBAU10050</strain>
    </source>
</reference>
<dbReference type="AlphaFoldDB" id="A0A6M1S2I8"/>
<evidence type="ECO:0000259" key="1">
    <source>
        <dbReference type="Pfam" id="PF13619"/>
    </source>
</evidence>
<evidence type="ECO:0000313" key="2">
    <source>
        <dbReference type="EMBL" id="NGO65133.1"/>
    </source>
</evidence>
<dbReference type="Proteomes" id="UP000477849">
    <property type="component" value="Unassembled WGS sequence"/>
</dbReference>